<evidence type="ECO:0000256" key="9">
    <source>
        <dbReference type="ARBA" id="ARBA00022679"/>
    </source>
</evidence>
<dbReference type="Proteomes" id="UP000255234">
    <property type="component" value="Unassembled WGS sequence"/>
</dbReference>
<dbReference type="InterPro" id="IPR029026">
    <property type="entry name" value="tRNA_m1G_MTases_N"/>
</dbReference>
<gene>
    <name evidence="15 19" type="primary">trmD</name>
    <name evidence="19" type="ORF">NCTC10571_00963</name>
</gene>
<dbReference type="SUPFAM" id="SSF75217">
    <property type="entry name" value="alpha/beta knot"/>
    <property type="match status" value="1"/>
</dbReference>
<evidence type="ECO:0000259" key="18">
    <source>
        <dbReference type="Pfam" id="PF01746"/>
    </source>
</evidence>
<dbReference type="STRING" id="1122216.GCA_000423385_00348"/>
<dbReference type="InterPro" id="IPR002649">
    <property type="entry name" value="tRNA_m1G_MeTrfase_TrmD"/>
</dbReference>
<dbReference type="Gene3D" id="1.10.1270.20">
    <property type="entry name" value="tRNA(m1g37)methyltransferase, domain 2"/>
    <property type="match status" value="1"/>
</dbReference>
<protein>
    <recommendedName>
        <fullName evidence="6 15">tRNA (guanine-N(1)-)-methyltransferase</fullName>
        <ecNumber evidence="5 15">2.1.1.228</ecNumber>
    </recommendedName>
    <alternativeName>
        <fullName evidence="12 15">M1G-methyltransferase</fullName>
    </alternativeName>
    <alternativeName>
        <fullName evidence="13 15">tRNA [GM37] methyltransferase</fullName>
    </alternativeName>
</protein>
<evidence type="ECO:0000256" key="5">
    <source>
        <dbReference type="ARBA" id="ARBA00012807"/>
    </source>
</evidence>
<dbReference type="GO" id="GO:0005829">
    <property type="term" value="C:cytosol"/>
    <property type="evidence" value="ECO:0007669"/>
    <property type="project" value="TreeGrafter"/>
</dbReference>
<dbReference type="InterPro" id="IPR029028">
    <property type="entry name" value="Alpha/beta_knot_MTases"/>
</dbReference>
<dbReference type="EMBL" id="UGPP01000001">
    <property type="protein sequence ID" value="STY70818.1"/>
    <property type="molecule type" value="Genomic_DNA"/>
</dbReference>
<feature type="domain" description="tRNA methyltransferase TRMD/TRM10-type" evidence="18">
    <location>
        <begin position="1"/>
        <end position="227"/>
    </location>
</feature>
<keyword evidence="9 15" id="KW-0808">Transferase</keyword>
<feature type="binding site" evidence="15 16">
    <location>
        <position position="114"/>
    </location>
    <ligand>
        <name>S-adenosyl-L-methionine</name>
        <dbReference type="ChEBI" id="CHEBI:59789"/>
    </ligand>
</feature>
<dbReference type="PANTHER" id="PTHR46417">
    <property type="entry name" value="TRNA (GUANINE-N(1)-)-METHYLTRANSFERASE"/>
    <property type="match status" value="1"/>
</dbReference>
<accession>A0A378NXV5</accession>
<comment type="subcellular location">
    <subcellularLocation>
        <location evidence="2 15 17">Cytoplasm</location>
    </subcellularLocation>
</comment>
<dbReference type="InterPro" id="IPR016009">
    <property type="entry name" value="tRNA_MeTrfase_TRMD/TRM10"/>
</dbReference>
<dbReference type="AlphaFoldDB" id="A0A378NXV5"/>
<evidence type="ECO:0000256" key="13">
    <source>
        <dbReference type="ARBA" id="ARBA00033392"/>
    </source>
</evidence>
<dbReference type="FunFam" id="1.10.1270.20:FF:000001">
    <property type="entry name" value="tRNA (guanine-N(1)-)-methyltransferase"/>
    <property type="match status" value="1"/>
</dbReference>
<dbReference type="EC" id="2.1.1.228" evidence="5 15"/>
<comment type="function">
    <text evidence="1 15 17">Specifically methylates guanosine-37 in various tRNAs.</text>
</comment>
<dbReference type="NCBIfam" id="NF000648">
    <property type="entry name" value="PRK00026.1"/>
    <property type="match status" value="1"/>
</dbReference>
<proteinExistence type="inferred from homology"/>
<evidence type="ECO:0000256" key="8">
    <source>
        <dbReference type="ARBA" id="ARBA00022603"/>
    </source>
</evidence>
<keyword evidence="11 15" id="KW-0819">tRNA processing</keyword>
<dbReference type="PANTHER" id="PTHR46417:SF1">
    <property type="entry name" value="TRNA (GUANINE-N(1)-)-METHYLTRANSFERASE"/>
    <property type="match status" value="1"/>
</dbReference>
<dbReference type="RefSeq" id="WP_115151289.1">
    <property type="nucleotide sequence ID" value="NZ_UGPP01000001.1"/>
</dbReference>
<reference evidence="19 20" key="1">
    <citation type="submission" date="2018-06" db="EMBL/GenBank/DDBJ databases">
        <authorList>
            <consortium name="Pathogen Informatics"/>
            <person name="Doyle S."/>
        </authorList>
    </citation>
    <scope>NUCLEOTIDE SEQUENCE [LARGE SCALE GENOMIC DNA]</scope>
    <source>
        <strain evidence="19 20">NCTC10571</strain>
    </source>
</reference>
<dbReference type="InterPro" id="IPR023148">
    <property type="entry name" value="tRNA_m1G_MeTrfase_C_sf"/>
</dbReference>
<evidence type="ECO:0000256" key="6">
    <source>
        <dbReference type="ARBA" id="ARBA00014679"/>
    </source>
</evidence>
<evidence type="ECO:0000256" key="10">
    <source>
        <dbReference type="ARBA" id="ARBA00022691"/>
    </source>
</evidence>
<comment type="subunit">
    <text evidence="4 15 17">Homodimer.</text>
</comment>
<evidence type="ECO:0000313" key="19">
    <source>
        <dbReference type="EMBL" id="STY70818.1"/>
    </source>
</evidence>
<dbReference type="GO" id="GO:0052906">
    <property type="term" value="F:tRNA (guanine(37)-N1)-methyltransferase activity"/>
    <property type="evidence" value="ECO:0007669"/>
    <property type="project" value="UniProtKB-UniRule"/>
</dbReference>
<evidence type="ECO:0000313" key="20">
    <source>
        <dbReference type="Proteomes" id="UP000255234"/>
    </source>
</evidence>
<keyword evidence="8 15" id="KW-0489">Methyltransferase</keyword>
<dbReference type="GO" id="GO:0002939">
    <property type="term" value="P:tRNA N1-guanine methylation"/>
    <property type="evidence" value="ECO:0007669"/>
    <property type="project" value="TreeGrafter"/>
</dbReference>
<evidence type="ECO:0000256" key="11">
    <source>
        <dbReference type="ARBA" id="ARBA00022694"/>
    </source>
</evidence>
<dbReference type="HAMAP" id="MF_00605">
    <property type="entry name" value="TrmD"/>
    <property type="match status" value="1"/>
</dbReference>
<dbReference type="PIRSF" id="PIRSF000386">
    <property type="entry name" value="tRNA_mtase"/>
    <property type="match status" value="1"/>
</dbReference>
<dbReference type="NCBIfam" id="TIGR00088">
    <property type="entry name" value="trmD"/>
    <property type="match status" value="1"/>
</dbReference>
<evidence type="ECO:0000256" key="7">
    <source>
        <dbReference type="ARBA" id="ARBA00022490"/>
    </source>
</evidence>
<evidence type="ECO:0000256" key="15">
    <source>
        <dbReference type="HAMAP-Rule" id="MF_00605"/>
    </source>
</evidence>
<evidence type="ECO:0000256" key="17">
    <source>
        <dbReference type="RuleBase" id="RU003464"/>
    </source>
</evidence>
<keyword evidence="7 15" id="KW-0963">Cytoplasm</keyword>
<dbReference type="CDD" id="cd18080">
    <property type="entry name" value="TrmD-like"/>
    <property type="match status" value="1"/>
</dbReference>
<name>A0A378NXV5_9FIRM</name>
<evidence type="ECO:0000256" key="3">
    <source>
        <dbReference type="ARBA" id="ARBA00007630"/>
    </source>
</evidence>
<evidence type="ECO:0000256" key="2">
    <source>
        <dbReference type="ARBA" id="ARBA00004496"/>
    </source>
</evidence>
<evidence type="ECO:0000256" key="12">
    <source>
        <dbReference type="ARBA" id="ARBA00029736"/>
    </source>
</evidence>
<dbReference type="Pfam" id="PF01746">
    <property type="entry name" value="tRNA_m1G_MT"/>
    <property type="match status" value="1"/>
</dbReference>
<dbReference type="FunFam" id="3.40.1280.10:FF:000001">
    <property type="entry name" value="tRNA (guanine-N(1)-)-methyltransferase"/>
    <property type="match status" value="1"/>
</dbReference>
<evidence type="ECO:0000256" key="16">
    <source>
        <dbReference type="PIRSR" id="PIRSR000386-1"/>
    </source>
</evidence>
<evidence type="ECO:0000256" key="4">
    <source>
        <dbReference type="ARBA" id="ARBA00011738"/>
    </source>
</evidence>
<dbReference type="Gene3D" id="3.40.1280.10">
    <property type="match status" value="1"/>
</dbReference>
<keyword evidence="10 15" id="KW-0949">S-adenosyl-L-methionine</keyword>
<sequence>MRIDILSLFPEMFGGVFGCSITKRAIEKNILDIQITNPRDFAFNKHNQVDDTAYGGGAGMVMKPEPLFRAVEDVKAKTQIENSKVILMCPTGKVFTQEKAKELANFDQLIFICGHYEGFDNRVVQNLADEVISIGDYVLTGGELPAMVVIDAVSRMLPGVLGSGESAPTDSFYNGLLEYPQYTKPREYRGLSVPDVLLSGDHAKIAKWRRQESLRVTYTNRPDLLEKVELSKDDKKFLEELKNNSK</sequence>
<comment type="catalytic activity">
    <reaction evidence="14 15 17">
        <text>guanosine(37) in tRNA + S-adenosyl-L-methionine = N(1)-methylguanosine(37) in tRNA + S-adenosyl-L-homocysteine + H(+)</text>
        <dbReference type="Rhea" id="RHEA:36899"/>
        <dbReference type="Rhea" id="RHEA-COMP:10145"/>
        <dbReference type="Rhea" id="RHEA-COMP:10147"/>
        <dbReference type="ChEBI" id="CHEBI:15378"/>
        <dbReference type="ChEBI" id="CHEBI:57856"/>
        <dbReference type="ChEBI" id="CHEBI:59789"/>
        <dbReference type="ChEBI" id="CHEBI:73542"/>
        <dbReference type="ChEBI" id="CHEBI:74269"/>
        <dbReference type="EC" id="2.1.1.228"/>
    </reaction>
</comment>
<evidence type="ECO:0000256" key="1">
    <source>
        <dbReference type="ARBA" id="ARBA00002634"/>
    </source>
</evidence>
<evidence type="ECO:0000256" key="14">
    <source>
        <dbReference type="ARBA" id="ARBA00047783"/>
    </source>
</evidence>
<organism evidence="19 20">
    <name type="scientific">Megamonas hypermegale</name>
    <dbReference type="NCBI Taxonomy" id="158847"/>
    <lineage>
        <taxon>Bacteria</taxon>
        <taxon>Bacillati</taxon>
        <taxon>Bacillota</taxon>
        <taxon>Negativicutes</taxon>
        <taxon>Selenomonadales</taxon>
        <taxon>Selenomonadaceae</taxon>
        <taxon>Megamonas</taxon>
    </lineage>
</organism>
<feature type="binding site" evidence="15 16">
    <location>
        <begin position="134"/>
        <end position="139"/>
    </location>
    <ligand>
        <name>S-adenosyl-L-methionine</name>
        <dbReference type="ChEBI" id="CHEBI:59789"/>
    </ligand>
</feature>
<comment type="similarity">
    <text evidence="3 15 17">Belongs to the RNA methyltransferase TrmD family.</text>
</comment>